<evidence type="ECO:0000256" key="10">
    <source>
        <dbReference type="ARBA" id="ARBA00022884"/>
    </source>
</evidence>
<dbReference type="NCBIfam" id="NF001138">
    <property type="entry name" value="PRK00143.1"/>
    <property type="match status" value="1"/>
</dbReference>
<dbReference type="Pfam" id="PF20259">
    <property type="entry name" value="tRNA_Me_trans_M"/>
    <property type="match status" value="1"/>
</dbReference>
<evidence type="ECO:0000256" key="4">
    <source>
        <dbReference type="ARBA" id="ARBA00011953"/>
    </source>
</evidence>
<dbReference type="InterPro" id="IPR046885">
    <property type="entry name" value="MnmA-like_C"/>
</dbReference>
<dbReference type="Gene3D" id="3.40.50.620">
    <property type="entry name" value="HUPs"/>
    <property type="match status" value="1"/>
</dbReference>
<dbReference type="AlphaFoldDB" id="A0ABD2LX16"/>
<name>A0ABD2LX16_9BILA</name>
<comment type="caution">
    <text evidence="15">The sequence shown here is derived from an EMBL/GenBank/DDBJ whole genome shotgun (WGS) entry which is preliminary data.</text>
</comment>
<keyword evidence="7" id="KW-0819">tRNA processing</keyword>
<dbReference type="CDD" id="cd01998">
    <property type="entry name" value="MnmA_TRMU-like"/>
    <property type="match status" value="1"/>
</dbReference>
<keyword evidence="5" id="KW-0820">tRNA-binding</keyword>
<evidence type="ECO:0000256" key="9">
    <source>
        <dbReference type="ARBA" id="ARBA00022840"/>
    </source>
</evidence>
<dbReference type="Gene3D" id="2.30.30.280">
    <property type="entry name" value="Adenine nucleotide alpha hydrolases-like domains"/>
    <property type="match status" value="1"/>
</dbReference>
<dbReference type="FunFam" id="3.40.50.620:FF:000104">
    <property type="entry name" value="Mitochondrial tRNA-specific 2-thiouridylase 1"/>
    <property type="match status" value="1"/>
</dbReference>
<dbReference type="Pfam" id="PF20258">
    <property type="entry name" value="tRNA_Me_trans_C"/>
    <property type="match status" value="1"/>
</dbReference>
<keyword evidence="11" id="KW-1015">Disulfide bond</keyword>
<evidence type="ECO:0000313" key="16">
    <source>
        <dbReference type="Proteomes" id="UP001620626"/>
    </source>
</evidence>
<evidence type="ECO:0000259" key="14">
    <source>
        <dbReference type="Pfam" id="PF20259"/>
    </source>
</evidence>
<gene>
    <name evidence="15" type="ORF">niasHT_010081</name>
</gene>
<evidence type="ECO:0000256" key="11">
    <source>
        <dbReference type="ARBA" id="ARBA00023157"/>
    </source>
</evidence>
<feature type="domain" description="tRNA-specific 2-thiouridylase MnmA-like C-terminal" evidence="13">
    <location>
        <begin position="305"/>
        <end position="384"/>
    </location>
</feature>
<keyword evidence="16" id="KW-1185">Reference proteome</keyword>
<dbReference type="Pfam" id="PF03054">
    <property type="entry name" value="tRNA_Me_trans"/>
    <property type="match status" value="1"/>
</dbReference>
<dbReference type="PANTHER" id="PTHR11933:SF5">
    <property type="entry name" value="MITOCHONDRIAL TRNA-SPECIFIC 2-THIOURIDYLASE 1"/>
    <property type="match status" value="1"/>
</dbReference>
<dbReference type="GO" id="GO:0061708">
    <property type="term" value="F:tRNA-5-taurinomethyluridine 2-sulfurtransferase"/>
    <property type="evidence" value="ECO:0007669"/>
    <property type="project" value="UniProtKB-EC"/>
</dbReference>
<comment type="similarity">
    <text evidence="3">Belongs to the MnmA/TRMU family.</text>
</comment>
<proteinExistence type="inferred from homology"/>
<dbReference type="Gene3D" id="2.40.30.10">
    <property type="entry name" value="Translation factors"/>
    <property type="match status" value="1"/>
</dbReference>
<dbReference type="PANTHER" id="PTHR11933">
    <property type="entry name" value="TRNA 5-METHYLAMINOMETHYL-2-THIOURIDYLATE -METHYLTRANSFERASE"/>
    <property type="match status" value="1"/>
</dbReference>
<keyword evidence="8" id="KW-0547">Nucleotide-binding</keyword>
<dbReference type="GO" id="GO:0000049">
    <property type="term" value="F:tRNA binding"/>
    <property type="evidence" value="ECO:0007669"/>
    <property type="project" value="UniProtKB-KW"/>
</dbReference>
<evidence type="ECO:0000256" key="2">
    <source>
        <dbReference type="ARBA" id="ARBA00004173"/>
    </source>
</evidence>
<reference evidence="15 16" key="1">
    <citation type="submission" date="2024-10" db="EMBL/GenBank/DDBJ databases">
        <authorList>
            <person name="Kim D."/>
        </authorList>
    </citation>
    <scope>NUCLEOTIDE SEQUENCE [LARGE SCALE GENOMIC DNA]</scope>
    <source>
        <strain evidence="15">BH-2024</strain>
    </source>
</reference>
<evidence type="ECO:0000259" key="13">
    <source>
        <dbReference type="Pfam" id="PF20258"/>
    </source>
</evidence>
<comment type="catalytic activity">
    <reaction evidence="12">
        <text>5-taurinomethyluridine(34) in tRNA + S-sulfanyl-L-cysteinyl-[protein] + AH2 + ATP = 5-taurinomethyl-2-thiouridine(34) in tRNA + L-cysteinyl-[protein] + A + AMP + diphosphate + H(+)</text>
        <dbReference type="Rhea" id="RHEA:47040"/>
        <dbReference type="Rhea" id="RHEA-COMP:10131"/>
        <dbReference type="Rhea" id="RHEA-COMP:11726"/>
        <dbReference type="Rhea" id="RHEA-COMP:11732"/>
        <dbReference type="Rhea" id="RHEA-COMP:11733"/>
        <dbReference type="ChEBI" id="CHEBI:13193"/>
        <dbReference type="ChEBI" id="CHEBI:15378"/>
        <dbReference type="ChEBI" id="CHEBI:17499"/>
        <dbReference type="ChEBI" id="CHEBI:29950"/>
        <dbReference type="ChEBI" id="CHEBI:30616"/>
        <dbReference type="ChEBI" id="CHEBI:33019"/>
        <dbReference type="ChEBI" id="CHEBI:61963"/>
        <dbReference type="ChEBI" id="CHEBI:87171"/>
        <dbReference type="ChEBI" id="CHEBI:87172"/>
        <dbReference type="ChEBI" id="CHEBI:456215"/>
        <dbReference type="EC" id="2.8.1.14"/>
    </reaction>
</comment>
<dbReference type="InterPro" id="IPR046884">
    <property type="entry name" value="MnmA-like_central"/>
</dbReference>
<feature type="domain" description="tRNA-specific 2-thiouridylase MnmA-like central" evidence="14">
    <location>
        <begin position="220"/>
        <end position="293"/>
    </location>
</feature>
<keyword evidence="10" id="KW-0694">RNA-binding</keyword>
<evidence type="ECO:0000256" key="5">
    <source>
        <dbReference type="ARBA" id="ARBA00022555"/>
    </source>
</evidence>
<evidence type="ECO:0000256" key="1">
    <source>
        <dbReference type="ARBA" id="ARBA00003986"/>
    </source>
</evidence>
<evidence type="ECO:0000256" key="6">
    <source>
        <dbReference type="ARBA" id="ARBA00022679"/>
    </source>
</evidence>
<organism evidence="15 16">
    <name type="scientific">Heterodera trifolii</name>
    <dbReference type="NCBI Taxonomy" id="157864"/>
    <lineage>
        <taxon>Eukaryota</taxon>
        <taxon>Metazoa</taxon>
        <taxon>Ecdysozoa</taxon>
        <taxon>Nematoda</taxon>
        <taxon>Chromadorea</taxon>
        <taxon>Rhabditida</taxon>
        <taxon>Tylenchina</taxon>
        <taxon>Tylenchomorpha</taxon>
        <taxon>Tylenchoidea</taxon>
        <taxon>Heteroderidae</taxon>
        <taxon>Heteroderinae</taxon>
        <taxon>Heterodera</taxon>
    </lineage>
</organism>
<dbReference type="InterPro" id="IPR014729">
    <property type="entry name" value="Rossmann-like_a/b/a_fold"/>
</dbReference>
<dbReference type="InterPro" id="IPR004506">
    <property type="entry name" value="MnmA-like"/>
</dbReference>
<dbReference type="EC" id="2.8.1.14" evidence="4"/>
<dbReference type="SUPFAM" id="SSF52402">
    <property type="entry name" value="Adenine nucleotide alpha hydrolases-like"/>
    <property type="match status" value="1"/>
</dbReference>
<protein>
    <recommendedName>
        <fullName evidence="4">tRNA-5-taurinomethyluridine 2-sulfurtransferase</fullName>
        <ecNumber evidence="4">2.8.1.14</ecNumber>
    </recommendedName>
</protein>
<dbReference type="InterPro" id="IPR023382">
    <property type="entry name" value="MnmA-like_central_sf"/>
</dbReference>
<accession>A0ABD2LX16</accession>
<dbReference type="Proteomes" id="UP001620626">
    <property type="component" value="Unassembled WGS sequence"/>
</dbReference>
<comment type="subcellular location">
    <subcellularLocation>
        <location evidence="2">Mitochondrion</location>
    </subcellularLocation>
</comment>
<evidence type="ECO:0000256" key="12">
    <source>
        <dbReference type="ARBA" id="ARBA00049564"/>
    </source>
</evidence>
<evidence type="ECO:0000256" key="8">
    <source>
        <dbReference type="ARBA" id="ARBA00022741"/>
    </source>
</evidence>
<keyword evidence="6" id="KW-0808">Transferase</keyword>
<dbReference type="EMBL" id="JBICBT010000231">
    <property type="protein sequence ID" value="KAL3119790.1"/>
    <property type="molecule type" value="Genomic_DNA"/>
</dbReference>
<comment type="function">
    <text evidence="1">Catalyzes the 2-thiolation of uridine at the wobble position (U34) of mitochondrial tRNA(Lys), tRNA(Glu) and tRNA(Gln). Required for the formation of 5-taurinomethyl-2-thiouridine (tm5s2U) of mitochondrial tRNA(Lys), tRNA(Glu), and tRNA(Gln) at the wobble position. ATP is required to activate the C2 atom of the wobble base.</text>
</comment>
<evidence type="ECO:0000256" key="3">
    <source>
        <dbReference type="ARBA" id="ARBA00006191"/>
    </source>
</evidence>
<dbReference type="GO" id="GO:0008033">
    <property type="term" value="P:tRNA processing"/>
    <property type="evidence" value="ECO:0007669"/>
    <property type="project" value="UniProtKB-KW"/>
</dbReference>
<dbReference type="GO" id="GO:0005524">
    <property type="term" value="F:ATP binding"/>
    <property type="evidence" value="ECO:0007669"/>
    <property type="project" value="UniProtKB-KW"/>
</dbReference>
<evidence type="ECO:0000313" key="15">
    <source>
        <dbReference type="EMBL" id="KAL3119790.1"/>
    </source>
</evidence>
<dbReference type="GO" id="GO:0005739">
    <property type="term" value="C:mitochondrion"/>
    <property type="evidence" value="ECO:0007669"/>
    <property type="project" value="UniProtKB-SubCell"/>
</dbReference>
<sequence>MSVRRVICAISGGVDSAVSALLLKRRGFDVVGVHMTNWDPQDEASDSSSCPQSEDLTDSEKLCAFLGIKLHIVNFVKQYWNDVFVNFVDNCSFGRTIVPDVGCNKKIKFDLLRKVAFEELGADALATGHFARTSQGDFLENHLAVPNKVKLLRAKDALKDQTYFLSSLCHSQLDRVMFPVGSLYKSEVRALALSEGLDFFANKKESTGICFIGRKRKFSQFIGQYIDDNGGPLADIETGEIFSDIQHKGIHNFTIGKRLRRDNCSGSMNALLPHGDALYVADIDPLSRTVFLCSGNTHPKLFAKRVLVSSPSWLSDDPPAERLVRNALSCVFQRIILPIPCTLQTHGNDGRFFEVGFGSPLRATATGQLCVFYDNNECLGSAQIESVLETL</sequence>
<dbReference type="NCBIfam" id="TIGR00420">
    <property type="entry name" value="trmU"/>
    <property type="match status" value="1"/>
</dbReference>
<evidence type="ECO:0000256" key="7">
    <source>
        <dbReference type="ARBA" id="ARBA00022694"/>
    </source>
</evidence>
<keyword evidence="9" id="KW-0067">ATP-binding</keyword>